<gene>
    <name evidence="8" type="ORF">P3G67_06070</name>
</gene>
<feature type="transmembrane region" description="Helical" evidence="6">
    <location>
        <begin position="349"/>
        <end position="369"/>
    </location>
</feature>
<evidence type="ECO:0000256" key="4">
    <source>
        <dbReference type="ARBA" id="ARBA00023136"/>
    </source>
</evidence>
<feature type="transmembrane region" description="Helical" evidence="6">
    <location>
        <begin position="186"/>
        <end position="205"/>
    </location>
</feature>
<feature type="transmembrane region" description="Helical" evidence="6">
    <location>
        <begin position="425"/>
        <end position="444"/>
    </location>
</feature>
<sequence>MPFVYTEQCSSPGGVNAVLPLRAAWLVLVVVFLGEIMDLIDSSVANLAGPSIRADLGGGPMTLQWVLSAYTAAFALGLITSGRLGDLIGRRRLFLIGMAGFTLTSLACGLALSPAFLIVARLLQGLFGSVLIPQGMALVKIVFPPELLRKALMPFGPIMGLATVGGPILAGWLLHLDLFGSQWRSIFLINVPFGVIALALGWRVLPRRGGEDPGARLDLTGVGLLTAGSTLLIIPLIQGRELDWPAWTYTMMAGSVVMLALFVVSERRSSHPVIAPSLFRKRSFVVGLMIVAGFYGALSAFVLVVNLLLQLGMGWTPLRTGLTLIPWALGTAVAVLFGGGTLAGKLGRAALHIGLSIAVIGLLALWWSTAHWGTGITVWKLTPSLFLTGFGAGLVFIPLFDFILGDATAEEVGTGAGMLNAVQQFANAIGVAALGTAFFARVGHPSTHSYFAAAQLILAICAGLYFLTLLLVGLLPKHSQQAQG</sequence>
<dbReference type="Gene3D" id="1.20.1250.20">
    <property type="entry name" value="MFS general substrate transporter like domains"/>
    <property type="match status" value="1"/>
</dbReference>
<feature type="transmembrane region" description="Helical" evidence="6">
    <location>
        <begin position="321"/>
        <end position="342"/>
    </location>
</feature>
<feature type="transmembrane region" description="Helical" evidence="6">
    <location>
        <begin position="63"/>
        <end position="81"/>
    </location>
</feature>
<feature type="transmembrane region" description="Helical" evidence="6">
    <location>
        <begin position="244"/>
        <end position="264"/>
    </location>
</feature>
<dbReference type="PANTHER" id="PTHR42718">
    <property type="entry name" value="MAJOR FACILITATOR SUPERFAMILY MULTIDRUG TRANSPORTER MFSC"/>
    <property type="match status" value="1"/>
</dbReference>
<comment type="subcellular location">
    <subcellularLocation>
        <location evidence="1">Cell membrane</location>
        <topology evidence="1">Multi-pass membrane protein</topology>
    </subcellularLocation>
</comment>
<dbReference type="PANTHER" id="PTHR42718:SF39">
    <property type="entry name" value="ACTINORHODIN TRANSPORTER-RELATED"/>
    <property type="match status" value="1"/>
</dbReference>
<comment type="caution">
    <text evidence="8">The sequence shown here is derived from an EMBL/GenBank/DDBJ whole genome shotgun (WGS) entry which is preliminary data.</text>
</comment>
<feature type="transmembrane region" description="Helical" evidence="6">
    <location>
        <begin position="381"/>
        <end position="404"/>
    </location>
</feature>
<feature type="transmembrane region" description="Helical" evidence="6">
    <location>
        <begin position="122"/>
        <end position="143"/>
    </location>
</feature>
<evidence type="ECO:0000313" key="8">
    <source>
        <dbReference type="EMBL" id="MDF3288806.1"/>
    </source>
</evidence>
<dbReference type="RefSeq" id="WP_276092545.1">
    <property type="nucleotide sequence ID" value="NZ_JARJBC010000003.1"/>
</dbReference>
<feature type="transmembrane region" description="Helical" evidence="6">
    <location>
        <begin position="21"/>
        <end position="40"/>
    </location>
</feature>
<evidence type="ECO:0000259" key="7">
    <source>
        <dbReference type="PROSITE" id="PS50850"/>
    </source>
</evidence>
<evidence type="ECO:0000313" key="9">
    <source>
        <dbReference type="Proteomes" id="UP001216579"/>
    </source>
</evidence>
<dbReference type="InterPro" id="IPR011701">
    <property type="entry name" value="MFS"/>
</dbReference>
<evidence type="ECO:0000256" key="6">
    <source>
        <dbReference type="SAM" id="Phobius"/>
    </source>
</evidence>
<dbReference type="Pfam" id="PF07690">
    <property type="entry name" value="MFS_1"/>
    <property type="match status" value="1"/>
</dbReference>
<feature type="domain" description="Major facilitator superfamily (MFS) profile" evidence="7">
    <location>
        <begin position="27"/>
        <end position="480"/>
    </location>
</feature>
<feature type="transmembrane region" description="Helical" evidence="6">
    <location>
        <begin position="155"/>
        <end position="174"/>
    </location>
</feature>
<dbReference type="InterPro" id="IPR020846">
    <property type="entry name" value="MFS_dom"/>
</dbReference>
<accession>A0ABT5ZGI9</accession>
<reference evidence="8 9" key="1">
    <citation type="submission" date="2023-03" db="EMBL/GenBank/DDBJ databases">
        <title>Draft genome sequence of Streptomyces sp. RB6PN23 isolated from peat swamp forest in Thailand.</title>
        <authorList>
            <person name="Klaysubun C."/>
            <person name="Duangmal K."/>
        </authorList>
    </citation>
    <scope>NUCLEOTIDE SEQUENCE [LARGE SCALE GENOMIC DNA]</scope>
    <source>
        <strain evidence="8 9">RB6PN23</strain>
    </source>
</reference>
<name>A0ABT5ZGI9_9ACTN</name>
<keyword evidence="5" id="KW-0046">Antibiotic resistance</keyword>
<evidence type="ECO:0000256" key="3">
    <source>
        <dbReference type="ARBA" id="ARBA00022989"/>
    </source>
</evidence>
<feature type="transmembrane region" description="Helical" evidence="6">
    <location>
        <begin position="284"/>
        <end position="309"/>
    </location>
</feature>
<dbReference type="SUPFAM" id="SSF103473">
    <property type="entry name" value="MFS general substrate transporter"/>
    <property type="match status" value="1"/>
</dbReference>
<dbReference type="EMBL" id="JARJBC010000003">
    <property type="protein sequence ID" value="MDF3288806.1"/>
    <property type="molecule type" value="Genomic_DNA"/>
</dbReference>
<keyword evidence="9" id="KW-1185">Reference proteome</keyword>
<protein>
    <submittedName>
        <fullName evidence="8">MFS transporter</fullName>
    </submittedName>
</protein>
<dbReference type="Proteomes" id="UP001216579">
    <property type="component" value="Unassembled WGS sequence"/>
</dbReference>
<keyword evidence="4 6" id="KW-0472">Membrane</keyword>
<evidence type="ECO:0000256" key="5">
    <source>
        <dbReference type="ARBA" id="ARBA00023251"/>
    </source>
</evidence>
<feature type="transmembrane region" description="Helical" evidence="6">
    <location>
        <begin position="93"/>
        <end position="116"/>
    </location>
</feature>
<dbReference type="CDD" id="cd17321">
    <property type="entry name" value="MFS_MMR_MDR_like"/>
    <property type="match status" value="1"/>
</dbReference>
<feature type="transmembrane region" description="Helical" evidence="6">
    <location>
        <begin position="450"/>
        <end position="475"/>
    </location>
</feature>
<evidence type="ECO:0000256" key="2">
    <source>
        <dbReference type="ARBA" id="ARBA00022692"/>
    </source>
</evidence>
<proteinExistence type="predicted"/>
<keyword evidence="2 6" id="KW-0812">Transmembrane</keyword>
<organism evidence="8 9">
    <name type="scientific">Streptomyces silvisoli</name>
    <dbReference type="NCBI Taxonomy" id="3034235"/>
    <lineage>
        <taxon>Bacteria</taxon>
        <taxon>Bacillati</taxon>
        <taxon>Actinomycetota</taxon>
        <taxon>Actinomycetes</taxon>
        <taxon>Kitasatosporales</taxon>
        <taxon>Streptomycetaceae</taxon>
        <taxon>Streptomyces</taxon>
    </lineage>
</organism>
<feature type="transmembrane region" description="Helical" evidence="6">
    <location>
        <begin position="217"/>
        <end position="238"/>
    </location>
</feature>
<dbReference type="Gene3D" id="1.20.1720.10">
    <property type="entry name" value="Multidrug resistance protein D"/>
    <property type="match status" value="1"/>
</dbReference>
<dbReference type="PROSITE" id="PS50850">
    <property type="entry name" value="MFS"/>
    <property type="match status" value="1"/>
</dbReference>
<dbReference type="InterPro" id="IPR036259">
    <property type="entry name" value="MFS_trans_sf"/>
</dbReference>
<evidence type="ECO:0000256" key="1">
    <source>
        <dbReference type="ARBA" id="ARBA00004651"/>
    </source>
</evidence>
<keyword evidence="3 6" id="KW-1133">Transmembrane helix</keyword>